<evidence type="ECO:0000256" key="2">
    <source>
        <dbReference type="ARBA" id="ARBA00022559"/>
    </source>
</evidence>
<evidence type="ECO:0000313" key="18">
    <source>
        <dbReference type="Proteomes" id="UP000578352"/>
    </source>
</evidence>
<dbReference type="PROSITE" id="PS51318">
    <property type="entry name" value="TAT"/>
    <property type="match status" value="1"/>
</dbReference>
<accession>A0A853CP28</accession>
<feature type="region of interest" description="Disordered" evidence="14">
    <location>
        <begin position="1"/>
        <end position="24"/>
    </location>
</feature>
<evidence type="ECO:0000256" key="1">
    <source>
        <dbReference type="ARBA" id="ARBA00004196"/>
    </source>
</evidence>
<keyword evidence="4 13" id="KW-0479">Metal-binding</keyword>
<comment type="caution">
    <text evidence="17">The sequence shown here is derived from an EMBL/GenBank/DDBJ whole genome shotgun (WGS) entry which is preliminary data.</text>
</comment>
<name>A0A853CP28_9MICO</name>
<sequence length="437" mass="46477">MTGREPESGRVPMSGQGPKTGLGRRDFLQVGAGVAAGAAVTGGVGAALAPAPAPASAAVTHAQAAATGARATEVPFHGEHQQGILTPVQRSAAFVALDVTAASRAELADLLKTITERARFLTTGGTPPDPGLTAPPRDSGVLGPTVVPDGLTVTLSVGASLFDGRYGLASARPARLRTMDEFPDDSLRREVCDGDLLLQVCADDRDAVTHAVREIARATRGGMGVRWRQDGFVSPPRPTGTPRNLMGFKDGTSNPDVHDAALMKRLVWAAGTGSEPSWTAGGSYHVVRVIRMLVEFWDRVNLHEQENMIGRRRDTGAPLTASAEFDDPHYENDPTGDVIQLDAHIRLANPRTTASADQRMLRRAYNYDGGVDANGTLDMGLVFVAFNQDLDRQFVAVQKRLAGEPLTDYVQPFGGGYYFALPGARDSSDWLGRTMLA</sequence>
<evidence type="ECO:0000259" key="15">
    <source>
        <dbReference type="Pfam" id="PF04261"/>
    </source>
</evidence>
<dbReference type="GO" id="GO:0033212">
    <property type="term" value="P:iron import into cell"/>
    <property type="evidence" value="ECO:0007669"/>
    <property type="project" value="InterPro"/>
</dbReference>
<evidence type="ECO:0000256" key="13">
    <source>
        <dbReference type="RuleBase" id="RU365017"/>
    </source>
</evidence>
<keyword evidence="5" id="KW-0732">Signal</keyword>
<evidence type="ECO:0000256" key="4">
    <source>
        <dbReference type="ARBA" id="ARBA00022723"/>
    </source>
</evidence>
<evidence type="ECO:0000313" key="17">
    <source>
        <dbReference type="EMBL" id="NYJ22202.1"/>
    </source>
</evidence>
<dbReference type="GO" id="GO:0005829">
    <property type="term" value="C:cytosol"/>
    <property type="evidence" value="ECO:0007669"/>
    <property type="project" value="TreeGrafter"/>
</dbReference>
<evidence type="ECO:0000256" key="7">
    <source>
        <dbReference type="ARBA" id="ARBA00023004"/>
    </source>
</evidence>
<dbReference type="InterPro" id="IPR006314">
    <property type="entry name" value="Dyp_peroxidase"/>
</dbReference>
<dbReference type="Pfam" id="PF04261">
    <property type="entry name" value="Dyp_perox_N"/>
    <property type="match status" value="1"/>
</dbReference>
<dbReference type="Pfam" id="PF20628">
    <property type="entry name" value="Dyp_perox_C"/>
    <property type="match status" value="1"/>
</dbReference>
<keyword evidence="2 13" id="KW-0575">Peroxidase</keyword>
<dbReference type="PROSITE" id="PS51404">
    <property type="entry name" value="DYP_PEROXIDASE"/>
    <property type="match status" value="1"/>
</dbReference>
<keyword evidence="7 13" id="KW-0408">Iron</keyword>
<dbReference type="EMBL" id="JACCFL010000001">
    <property type="protein sequence ID" value="NYJ22202.1"/>
    <property type="molecule type" value="Genomic_DNA"/>
</dbReference>
<dbReference type="GO" id="GO:0004325">
    <property type="term" value="F:ferrochelatase activity"/>
    <property type="evidence" value="ECO:0007669"/>
    <property type="project" value="UniProtKB-EC"/>
</dbReference>
<dbReference type="NCBIfam" id="TIGR01412">
    <property type="entry name" value="tat_substr_1"/>
    <property type="match status" value="1"/>
</dbReference>
<dbReference type="GO" id="GO:0030313">
    <property type="term" value="C:cell envelope"/>
    <property type="evidence" value="ECO:0007669"/>
    <property type="project" value="UniProtKB-SubCell"/>
</dbReference>
<feature type="domain" description="Dyp-type peroxidase N-terminal" evidence="15">
    <location>
        <begin position="81"/>
        <end position="232"/>
    </location>
</feature>
<evidence type="ECO:0000256" key="3">
    <source>
        <dbReference type="ARBA" id="ARBA00022617"/>
    </source>
</evidence>
<dbReference type="PANTHER" id="PTHR30521">
    <property type="entry name" value="DEFERROCHELATASE/PEROXIDASE"/>
    <property type="match status" value="1"/>
</dbReference>
<gene>
    <name evidence="17" type="ORF">HNR13_000489</name>
</gene>
<dbReference type="GO" id="GO:0004601">
    <property type="term" value="F:peroxidase activity"/>
    <property type="evidence" value="ECO:0007669"/>
    <property type="project" value="UniProtKB-KW"/>
</dbReference>
<evidence type="ECO:0000256" key="8">
    <source>
        <dbReference type="ARBA" id="ARBA00023239"/>
    </source>
</evidence>
<evidence type="ECO:0000256" key="12">
    <source>
        <dbReference type="ARBA" id="ARBA00048856"/>
    </source>
</evidence>
<comment type="cofactor">
    <cofactor evidence="13">
        <name>heme b</name>
        <dbReference type="ChEBI" id="CHEBI:60344"/>
    </cofactor>
    <text evidence="13">Binds 1 heme b (iron(II)-protoporphyrin IX) group non-covalently per subunit.</text>
</comment>
<comment type="similarity">
    <text evidence="9 13">Belongs to the DyP-type peroxidase family.</text>
</comment>
<dbReference type="InterPro" id="IPR006313">
    <property type="entry name" value="EfeB/EfeN"/>
</dbReference>
<dbReference type="EC" id="1.11.1.-" evidence="13"/>
<dbReference type="InterPro" id="IPR048328">
    <property type="entry name" value="Dyp_perox_C"/>
</dbReference>
<evidence type="ECO:0000259" key="16">
    <source>
        <dbReference type="Pfam" id="PF20628"/>
    </source>
</evidence>
<keyword evidence="8" id="KW-0456">Lyase</keyword>
<dbReference type="GO" id="GO:0020037">
    <property type="term" value="F:heme binding"/>
    <property type="evidence" value="ECO:0007669"/>
    <property type="project" value="InterPro"/>
</dbReference>
<comment type="catalytic activity">
    <reaction evidence="12">
        <text>heme b + 2 H(+) = protoporphyrin IX + Fe(2+)</text>
        <dbReference type="Rhea" id="RHEA:22584"/>
        <dbReference type="ChEBI" id="CHEBI:15378"/>
        <dbReference type="ChEBI" id="CHEBI:29033"/>
        <dbReference type="ChEBI" id="CHEBI:57306"/>
        <dbReference type="ChEBI" id="CHEBI:60344"/>
        <dbReference type="EC" id="4.98.1.1"/>
    </reaction>
    <physiologicalReaction direction="left-to-right" evidence="12">
        <dbReference type="Rhea" id="RHEA:22585"/>
    </physiologicalReaction>
</comment>
<proteinExistence type="inferred from homology"/>
<dbReference type="InterPro" id="IPR011008">
    <property type="entry name" value="Dimeric_a/b-barrel"/>
</dbReference>
<comment type="subcellular location">
    <subcellularLocation>
        <location evidence="1">Cell envelope</location>
    </subcellularLocation>
</comment>
<dbReference type="AlphaFoldDB" id="A0A853CP28"/>
<evidence type="ECO:0000256" key="6">
    <source>
        <dbReference type="ARBA" id="ARBA00023002"/>
    </source>
</evidence>
<dbReference type="NCBIfam" id="TIGR01413">
    <property type="entry name" value="Dyp_perox_fam"/>
    <property type="match status" value="1"/>
</dbReference>
<dbReference type="InterPro" id="IPR006311">
    <property type="entry name" value="TAT_signal"/>
</dbReference>
<feature type="region of interest" description="Disordered" evidence="14">
    <location>
        <begin position="227"/>
        <end position="249"/>
    </location>
</feature>
<evidence type="ECO:0000256" key="5">
    <source>
        <dbReference type="ARBA" id="ARBA00022729"/>
    </source>
</evidence>
<keyword evidence="6 13" id="KW-0560">Oxidoreductase</keyword>
<keyword evidence="3 13" id="KW-0349">Heme</keyword>
<feature type="domain" description="Dyp-type peroxidase C-terminal" evidence="16">
    <location>
        <begin position="241"/>
        <end position="424"/>
    </location>
</feature>
<dbReference type="GO" id="GO:0046872">
    <property type="term" value="F:metal ion binding"/>
    <property type="evidence" value="ECO:0007669"/>
    <property type="project" value="UniProtKB-KW"/>
</dbReference>
<dbReference type="SUPFAM" id="SSF54909">
    <property type="entry name" value="Dimeric alpha+beta barrel"/>
    <property type="match status" value="1"/>
</dbReference>
<dbReference type="PANTHER" id="PTHR30521:SF4">
    <property type="entry name" value="DEFERROCHELATASE"/>
    <property type="match status" value="1"/>
</dbReference>
<organism evidence="17 18">
    <name type="scientific">Leifsonia shinshuensis</name>
    <dbReference type="NCBI Taxonomy" id="150026"/>
    <lineage>
        <taxon>Bacteria</taxon>
        <taxon>Bacillati</taxon>
        <taxon>Actinomycetota</taxon>
        <taxon>Actinomycetes</taxon>
        <taxon>Micrococcales</taxon>
        <taxon>Microbacteriaceae</taxon>
        <taxon>Leifsonia</taxon>
    </lineage>
</organism>
<evidence type="ECO:0000256" key="10">
    <source>
        <dbReference type="ARBA" id="ARBA00033771"/>
    </source>
</evidence>
<evidence type="ECO:0000256" key="9">
    <source>
        <dbReference type="ARBA" id="ARBA00025737"/>
    </source>
</evidence>
<dbReference type="Proteomes" id="UP000578352">
    <property type="component" value="Unassembled WGS sequence"/>
</dbReference>
<reference evidence="17 18" key="1">
    <citation type="submission" date="2020-07" db="EMBL/GenBank/DDBJ databases">
        <title>Sequencing the genomes of 1000 actinobacteria strains.</title>
        <authorList>
            <person name="Klenk H.-P."/>
        </authorList>
    </citation>
    <scope>NUCLEOTIDE SEQUENCE [LARGE SCALE GENOMIC DNA]</scope>
    <source>
        <strain evidence="17 18">DSM 15165</strain>
    </source>
</reference>
<evidence type="ECO:0000256" key="11">
    <source>
        <dbReference type="ARBA" id="ARBA00033775"/>
    </source>
</evidence>
<protein>
    <recommendedName>
        <fullName evidence="10 13">Deferrochelatase</fullName>
        <ecNumber evidence="13">1.11.1.-</ecNumber>
    </recommendedName>
    <alternativeName>
        <fullName evidence="11 13">Peroxidase EfeB</fullName>
    </alternativeName>
</protein>
<evidence type="ECO:0000256" key="14">
    <source>
        <dbReference type="SAM" id="MobiDB-lite"/>
    </source>
</evidence>
<comment type="function">
    <text evidence="13">Involved in the recovery of exogenous heme iron. Extracts iron from heme while preserving the protoporphyrin ring intact.</text>
</comment>
<dbReference type="InterPro" id="IPR048327">
    <property type="entry name" value="Dyp_perox_N"/>
</dbReference>
<dbReference type="RefSeq" id="WP_343063419.1">
    <property type="nucleotide sequence ID" value="NZ_BAABEH010000001.1"/>
</dbReference>